<reference evidence="2" key="1">
    <citation type="journal article" date="2023" name="Plant J.">
        <title>The genome of the king protea, Protea cynaroides.</title>
        <authorList>
            <person name="Chang J."/>
            <person name="Duong T.A."/>
            <person name="Schoeman C."/>
            <person name="Ma X."/>
            <person name="Roodt D."/>
            <person name="Barker N."/>
            <person name="Li Z."/>
            <person name="Van de Peer Y."/>
            <person name="Mizrachi E."/>
        </authorList>
    </citation>
    <scope>NUCLEOTIDE SEQUENCE</scope>
    <source>
        <tissue evidence="2">Young leaves</tissue>
    </source>
</reference>
<dbReference type="AlphaFoldDB" id="A0A9Q0JRS0"/>
<keyword evidence="3" id="KW-1185">Reference proteome</keyword>
<name>A0A9Q0JRS0_9MAGN</name>
<organism evidence="2 3">
    <name type="scientific">Protea cynaroides</name>
    <dbReference type="NCBI Taxonomy" id="273540"/>
    <lineage>
        <taxon>Eukaryota</taxon>
        <taxon>Viridiplantae</taxon>
        <taxon>Streptophyta</taxon>
        <taxon>Embryophyta</taxon>
        <taxon>Tracheophyta</taxon>
        <taxon>Spermatophyta</taxon>
        <taxon>Magnoliopsida</taxon>
        <taxon>Proteales</taxon>
        <taxon>Proteaceae</taxon>
        <taxon>Protea</taxon>
    </lineage>
</organism>
<dbReference type="EMBL" id="JAMYWD010003539">
    <property type="protein sequence ID" value="KAJ4930479.1"/>
    <property type="molecule type" value="Genomic_DNA"/>
</dbReference>
<keyword evidence="1" id="KW-0812">Transmembrane</keyword>
<evidence type="ECO:0000313" key="3">
    <source>
        <dbReference type="Proteomes" id="UP001141806"/>
    </source>
</evidence>
<gene>
    <name evidence="2" type="ORF">NE237_016323</name>
</gene>
<protein>
    <recommendedName>
        <fullName evidence="4">Transmembrane protein</fullName>
    </recommendedName>
</protein>
<proteinExistence type="predicted"/>
<feature type="transmembrane region" description="Helical" evidence="1">
    <location>
        <begin position="12"/>
        <end position="32"/>
    </location>
</feature>
<accession>A0A9Q0JRS0</accession>
<dbReference type="Proteomes" id="UP001141806">
    <property type="component" value="Unassembled WGS sequence"/>
</dbReference>
<keyword evidence="1" id="KW-1133">Transmembrane helix</keyword>
<sequence>MEDISFATESIVKSREVVVAVAMMVVMLAIMMEKDVMMMRTYDEVMMRSVRAGKFCNQEGKEEEVEGSREHQACLQMGFWWFVGGTLRLVGTTFYTVKGGEEKEQPGFFRWMRRRNED</sequence>
<evidence type="ECO:0000256" key="1">
    <source>
        <dbReference type="SAM" id="Phobius"/>
    </source>
</evidence>
<comment type="caution">
    <text evidence="2">The sequence shown here is derived from an EMBL/GenBank/DDBJ whole genome shotgun (WGS) entry which is preliminary data.</text>
</comment>
<keyword evidence="1" id="KW-0472">Membrane</keyword>
<evidence type="ECO:0008006" key="4">
    <source>
        <dbReference type="Google" id="ProtNLM"/>
    </source>
</evidence>
<evidence type="ECO:0000313" key="2">
    <source>
        <dbReference type="EMBL" id="KAJ4930479.1"/>
    </source>
</evidence>